<evidence type="ECO:0000313" key="12">
    <source>
        <dbReference type="EMBL" id="MFC6322313.1"/>
    </source>
</evidence>
<dbReference type="InterPro" id="IPR036754">
    <property type="entry name" value="YbaK/aa-tRNA-synt-asso_dom_sf"/>
</dbReference>
<comment type="domain">
    <text evidence="10">Consists of three domains: the N-terminal catalytic domain, the editing domain and the C-terminal anticodon-binding domain.</text>
</comment>
<dbReference type="InterPro" id="IPR050062">
    <property type="entry name" value="Pro-tRNA_synthetase"/>
</dbReference>
<dbReference type="Proteomes" id="UP001596186">
    <property type="component" value="Unassembled WGS sequence"/>
</dbReference>
<dbReference type="SUPFAM" id="SSF55826">
    <property type="entry name" value="YbaK/ProRS associated domain"/>
    <property type="match status" value="1"/>
</dbReference>
<dbReference type="CDD" id="cd04334">
    <property type="entry name" value="ProRS-INS"/>
    <property type="match status" value="1"/>
</dbReference>
<evidence type="ECO:0000256" key="6">
    <source>
        <dbReference type="ARBA" id="ARBA00022840"/>
    </source>
</evidence>
<comment type="subunit">
    <text evidence="2 10">Homodimer.</text>
</comment>
<keyword evidence="5 10" id="KW-0547">Nucleotide-binding</keyword>
<dbReference type="EMBL" id="JBHSSN010000002">
    <property type="protein sequence ID" value="MFC6322313.1"/>
    <property type="molecule type" value="Genomic_DNA"/>
</dbReference>
<evidence type="ECO:0000259" key="11">
    <source>
        <dbReference type="PROSITE" id="PS50862"/>
    </source>
</evidence>
<dbReference type="SUPFAM" id="SSF55681">
    <property type="entry name" value="Class II aaRS and biotin synthetases"/>
    <property type="match status" value="1"/>
</dbReference>
<comment type="catalytic activity">
    <reaction evidence="9 10">
        <text>tRNA(Pro) + L-proline + ATP = L-prolyl-tRNA(Pro) + AMP + diphosphate</text>
        <dbReference type="Rhea" id="RHEA:14305"/>
        <dbReference type="Rhea" id="RHEA-COMP:9700"/>
        <dbReference type="Rhea" id="RHEA-COMP:9702"/>
        <dbReference type="ChEBI" id="CHEBI:30616"/>
        <dbReference type="ChEBI" id="CHEBI:33019"/>
        <dbReference type="ChEBI" id="CHEBI:60039"/>
        <dbReference type="ChEBI" id="CHEBI:78442"/>
        <dbReference type="ChEBI" id="CHEBI:78532"/>
        <dbReference type="ChEBI" id="CHEBI:456215"/>
        <dbReference type="EC" id="6.1.1.15"/>
    </reaction>
</comment>
<dbReference type="CDD" id="cd00861">
    <property type="entry name" value="ProRS_anticodon_short"/>
    <property type="match status" value="1"/>
</dbReference>
<dbReference type="InterPro" id="IPR045864">
    <property type="entry name" value="aa-tRNA-synth_II/BPL/LPL"/>
</dbReference>
<dbReference type="EC" id="6.1.1.15" evidence="10"/>
<evidence type="ECO:0000256" key="1">
    <source>
        <dbReference type="ARBA" id="ARBA00004496"/>
    </source>
</evidence>
<keyword evidence="7 10" id="KW-0648">Protein biosynthesis</keyword>
<dbReference type="InterPro" id="IPR006195">
    <property type="entry name" value="aa-tRNA-synth_II"/>
</dbReference>
<proteinExistence type="inferred from homology"/>
<accession>A0ABW1URQ5</accession>
<evidence type="ECO:0000256" key="9">
    <source>
        <dbReference type="ARBA" id="ARBA00047671"/>
    </source>
</evidence>
<dbReference type="SUPFAM" id="SSF52954">
    <property type="entry name" value="Class II aaRS ABD-related"/>
    <property type="match status" value="1"/>
</dbReference>
<dbReference type="GO" id="GO:0004827">
    <property type="term" value="F:proline-tRNA ligase activity"/>
    <property type="evidence" value="ECO:0007669"/>
    <property type="project" value="UniProtKB-EC"/>
</dbReference>
<dbReference type="HAMAP" id="MF_01569">
    <property type="entry name" value="Pro_tRNA_synth_type1"/>
    <property type="match status" value="1"/>
</dbReference>
<comment type="subcellular location">
    <subcellularLocation>
        <location evidence="1 10">Cytoplasm</location>
    </subcellularLocation>
</comment>
<dbReference type="NCBIfam" id="TIGR00409">
    <property type="entry name" value="proS_fam_II"/>
    <property type="match status" value="1"/>
</dbReference>
<gene>
    <name evidence="10" type="primary">proS</name>
    <name evidence="12" type="ORF">ACFP1F_00840</name>
</gene>
<protein>
    <recommendedName>
        <fullName evidence="10">Proline--tRNA ligase</fullName>
        <ecNumber evidence="10">6.1.1.15</ecNumber>
    </recommendedName>
    <alternativeName>
        <fullName evidence="10">Prolyl-tRNA synthetase</fullName>
        <shortName evidence="10">ProRS</shortName>
    </alternativeName>
</protein>
<reference evidence="13" key="1">
    <citation type="journal article" date="2019" name="Int. J. Syst. Evol. Microbiol.">
        <title>The Global Catalogue of Microorganisms (GCM) 10K type strain sequencing project: providing services to taxonomists for standard genome sequencing and annotation.</title>
        <authorList>
            <consortium name="The Broad Institute Genomics Platform"/>
            <consortium name="The Broad Institute Genome Sequencing Center for Infectious Disease"/>
            <person name="Wu L."/>
            <person name="Ma J."/>
        </authorList>
    </citation>
    <scope>NUCLEOTIDE SEQUENCE [LARGE SCALE GENOMIC DNA]</scope>
    <source>
        <strain evidence="13">CCM 8895</strain>
    </source>
</reference>
<dbReference type="PANTHER" id="PTHR42753:SF2">
    <property type="entry name" value="PROLINE--TRNA LIGASE"/>
    <property type="match status" value="1"/>
</dbReference>
<keyword evidence="3 10" id="KW-0963">Cytoplasm</keyword>
<dbReference type="InterPro" id="IPR044140">
    <property type="entry name" value="ProRS_anticodon_short"/>
</dbReference>
<evidence type="ECO:0000256" key="7">
    <source>
        <dbReference type="ARBA" id="ARBA00022917"/>
    </source>
</evidence>
<evidence type="ECO:0000256" key="8">
    <source>
        <dbReference type="ARBA" id="ARBA00023146"/>
    </source>
</evidence>
<evidence type="ECO:0000313" key="13">
    <source>
        <dbReference type="Proteomes" id="UP001596186"/>
    </source>
</evidence>
<evidence type="ECO:0000256" key="4">
    <source>
        <dbReference type="ARBA" id="ARBA00022598"/>
    </source>
</evidence>
<dbReference type="InterPro" id="IPR007214">
    <property type="entry name" value="YbaK/aa-tRNA-synth-assoc-dom"/>
</dbReference>
<dbReference type="RefSeq" id="WP_125591669.1">
    <property type="nucleotide sequence ID" value="NZ_JBHSSN010000002.1"/>
</dbReference>
<evidence type="ECO:0000256" key="2">
    <source>
        <dbReference type="ARBA" id="ARBA00011738"/>
    </source>
</evidence>
<comment type="caution">
    <text evidence="12">The sequence shown here is derived from an EMBL/GenBank/DDBJ whole genome shotgun (WGS) entry which is preliminary data.</text>
</comment>
<dbReference type="InterPro" id="IPR036621">
    <property type="entry name" value="Anticodon-bd_dom_sf"/>
</dbReference>
<dbReference type="PROSITE" id="PS50862">
    <property type="entry name" value="AA_TRNA_LIGASE_II"/>
    <property type="match status" value="1"/>
</dbReference>
<dbReference type="InterPro" id="IPR004500">
    <property type="entry name" value="Pro-tRNA-synth_IIa_bac-type"/>
</dbReference>
<keyword evidence="4 10" id="KW-0436">Ligase</keyword>
<dbReference type="Pfam" id="PF00587">
    <property type="entry name" value="tRNA-synt_2b"/>
    <property type="match status" value="1"/>
</dbReference>
<dbReference type="InterPro" id="IPR002316">
    <property type="entry name" value="Pro-tRNA-ligase_IIa"/>
</dbReference>
<dbReference type="InterPro" id="IPR004154">
    <property type="entry name" value="Anticodon-bd"/>
</dbReference>
<dbReference type="Gene3D" id="3.40.50.800">
    <property type="entry name" value="Anticodon-binding domain"/>
    <property type="match status" value="1"/>
</dbReference>
<feature type="domain" description="Aminoacyl-transfer RNA synthetases class-II family profile" evidence="11">
    <location>
        <begin position="33"/>
        <end position="465"/>
    </location>
</feature>
<dbReference type="PANTHER" id="PTHR42753">
    <property type="entry name" value="MITOCHONDRIAL RIBOSOME PROTEIN L39/PROLYL-TRNA LIGASE FAMILY MEMBER"/>
    <property type="match status" value="1"/>
</dbReference>
<comment type="function">
    <text evidence="10">Catalyzes the attachment of proline to tRNA(Pro) in a two-step reaction: proline is first activated by ATP to form Pro-AMP and then transferred to the acceptor end of tRNA(Pro). As ProRS can inadvertently accommodate and process non-cognate amino acids such as alanine and cysteine, to avoid such errors it has two additional distinct editing activities against alanine. One activity is designated as 'pretransfer' editing and involves the tRNA(Pro)-independent hydrolysis of activated Ala-AMP. The other activity is designated 'posttransfer' editing and involves deacylation of mischarged Ala-tRNA(Pro). The misacylated Cys-tRNA(Pro) is not edited by ProRS.</text>
</comment>
<evidence type="ECO:0000256" key="5">
    <source>
        <dbReference type="ARBA" id="ARBA00022741"/>
    </source>
</evidence>
<dbReference type="InterPro" id="IPR023717">
    <property type="entry name" value="Pro-tRNA-Synthase_IIa_type1"/>
</dbReference>
<evidence type="ECO:0000256" key="3">
    <source>
        <dbReference type="ARBA" id="ARBA00022490"/>
    </source>
</evidence>
<keyword evidence="6 10" id="KW-0067">ATP-binding</keyword>
<dbReference type="Pfam" id="PF04073">
    <property type="entry name" value="tRNA_edit"/>
    <property type="match status" value="1"/>
</dbReference>
<dbReference type="InterPro" id="IPR002314">
    <property type="entry name" value="aa-tRNA-synt_IIb"/>
</dbReference>
<keyword evidence="8 10" id="KW-0030">Aminoacyl-tRNA synthetase</keyword>
<dbReference type="PRINTS" id="PR01046">
    <property type="entry name" value="TRNASYNTHPRO"/>
</dbReference>
<comment type="similarity">
    <text evidence="10">Belongs to the class-II aminoacyl-tRNA synthetase family. ProS type 1 subfamily.</text>
</comment>
<organism evidence="12 13">
    <name type="scientific">Companilactobacillus baiquanensis</name>
    <dbReference type="NCBI Taxonomy" id="2486005"/>
    <lineage>
        <taxon>Bacteria</taxon>
        <taxon>Bacillati</taxon>
        <taxon>Bacillota</taxon>
        <taxon>Bacilli</taxon>
        <taxon>Lactobacillales</taxon>
        <taxon>Lactobacillaceae</taxon>
        <taxon>Companilactobacillus</taxon>
    </lineage>
</organism>
<keyword evidence="13" id="KW-1185">Reference proteome</keyword>
<name>A0ABW1URQ5_9LACO</name>
<dbReference type="Pfam" id="PF03129">
    <property type="entry name" value="HGTP_anticodon"/>
    <property type="match status" value="1"/>
</dbReference>
<dbReference type="NCBIfam" id="NF006625">
    <property type="entry name" value="PRK09194.1"/>
    <property type="match status" value="1"/>
</dbReference>
<evidence type="ECO:0000256" key="10">
    <source>
        <dbReference type="HAMAP-Rule" id="MF_01569"/>
    </source>
</evidence>
<sequence length="568" mass="63765">MKQSRLYIPTLKQTPNDTESISHQLMLRAGYVRQVSAGIFAYLPLALSVINKVETIIRKEMDEIDAAEMKLPSLLPVELWEESGRINTYGDDLFKLKDRHDREFILGPTHEETITTIVKERLNSYKKLPMVLYQMQNKYRDVTSTKYGLLRSREFLMADAYSFSANLEQLDIIYNQIEQAYRNIFEKLDLDFRVIYGNADLMGGTESKEFSALADIGSDTIAYSDESDYSANLEMASSKLPDNPIEAKQTSELVETPDVHTIAGLASFLNIEDAKIMKAVAYMADDQPVLVMIRGDYEVNEIKVKNFLEVQTLIAATPDQVVKNFGSIPGFIGPKNLAADVKVLYDSSLEGLTNFAVGPNIRNKHLVNANFEDITDGQPEFHDFRVVKEGEISPDGYGTINFTKGIKIANIFKLGTKFSKDFGANFLDEDGKSEPIIMGSYGISISRVLSAVIEQHNDENGIIWPASLAPYQVHLVPINYSDDTQKRLSDEIVKLLKDEDFDVLLDDRKERPGVKFADSDLIGIPIRVTIGKKAADSIVELKIRSTGETIEVNKDELVNSVKILLKNQ</sequence>
<dbReference type="Gene3D" id="3.30.930.10">
    <property type="entry name" value="Bira Bifunctional Protein, Domain 2"/>
    <property type="match status" value="2"/>
</dbReference>